<keyword evidence="3" id="KW-0238">DNA-binding</keyword>
<keyword evidence="7" id="KW-1185">Reference proteome</keyword>
<feature type="domain" description="HTH lysR-type" evidence="5">
    <location>
        <begin position="6"/>
        <end position="63"/>
    </location>
</feature>
<accession>A0ABW5EFS9</accession>
<organism evidence="6 7">
    <name type="scientific">Microbulbifer halophilus</name>
    <dbReference type="NCBI Taxonomy" id="453963"/>
    <lineage>
        <taxon>Bacteria</taxon>
        <taxon>Pseudomonadati</taxon>
        <taxon>Pseudomonadota</taxon>
        <taxon>Gammaproteobacteria</taxon>
        <taxon>Cellvibrionales</taxon>
        <taxon>Microbulbiferaceae</taxon>
        <taxon>Microbulbifer</taxon>
    </lineage>
</organism>
<dbReference type="InterPro" id="IPR036388">
    <property type="entry name" value="WH-like_DNA-bd_sf"/>
</dbReference>
<comment type="caution">
    <text evidence="6">The sequence shown here is derived from an EMBL/GenBank/DDBJ whole genome shotgun (WGS) entry which is preliminary data.</text>
</comment>
<dbReference type="PROSITE" id="PS50931">
    <property type="entry name" value="HTH_LYSR"/>
    <property type="match status" value="1"/>
</dbReference>
<dbReference type="EMBL" id="JBHUJD010000043">
    <property type="protein sequence ID" value="MFD2312443.1"/>
    <property type="molecule type" value="Genomic_DNA"/>
</dbReference>
<evidence type="ECO:0000313" key="7">
    <source>
        <dbReference type="Proteomes" id="UP001597425"/>
    </source>
</evidence>
<dbReference type="Gene3D" id="1.10.10.10">
    <property type="entry name" value="Winged helix-like DNA-binding domain superfamily/Winged helix DNA-binding domain"/>
    <property type="match status" value="1"/>
</dbReference>
<dbReference type="PANTHER" id="PTHR30537:SF79">
    <property type="entry name" value="TRANSCRIPTIONAL REGULATOR-RELATED"/>
    <property type="match status" value="1"/>
</dbReference>
<evidence type="ECO:0000256" key="4">
    <source>
        <dbReference type="ARBA" id="ARBA00023163"/>
    </source>
</evidence>
<dbReference type="SUPFAM" id="SSF53850">
    <property type="entry name" value="Periplasmic binding protein-like II"/>
    <property type="match status" value="1"/>
</dbReference>
<dbReference type="InterPro" id="IPR000847">
    <property type="entry name" value="LysR_HTH_N"/>
</dbReference>
<evidence type="ECO:0000256" key="1">
    <source>
        <dbReference type="ARBA" id="ARBA00009437"/>
    </source>
</evidence>
<evidence type="ECO:0000313" key="6">
    <source>
        <dbReference type="EMBL" id="MFD2312443.1"/>
    </source>
</evidence>
<dbReference type="SUPFAM" id="SSF46785">
    <property type="entry name" value="Winged helix' DNA-binding domain"/>
    <property type="match status" value="1"/>
</dbReference>
<dbReference type="PANTHER" id="PTHR30537">
    <property type="entry name" value="HTH-TYPE TRANSCRIPTIONAL REGULATOR"/>
    <property type="match status" value="1"/>
</dbReference>
<dbReference type="InterPro" id="IPR058163">
    <property type="entry name" value="LysR-type_TF_proteobact-type"/>
</dbReference>
<dbReference type="Pfam" id="PF00126">
    <property type="entry name" value="HTH_1"/>
    <property type="match status" value="1"/>
</dbReference>
<dbReference type="CDD" id="cd08432">
    <property type="entry name" value="PBP2_GcdR_TrpI_HvrB_AmpR_like"/>
    <property type="match status" value="1"/>
</dbReference>
<reference evidence="7" key="1">
    <citation type="journal article" date="2019" name="Int. J. Syst. Evol. Microbiol.">
        <title>The Global Catalogue of Microorganisms (GCM) 10K type strain sequencing project: providing services to taxonomists for standard genome sequencing and annotation.</title>
        <authorList>
            <consortium name="The Broad Institute Genomics Platform"/>
            <consortium name="The Broad Institute Genome Sequencing Center for Infectious Disease"/>
            <person name="Wu L."/>
            <person name="Ma J."/>
        </authorList>
    </citation>
    <scope>NUCLEOTIDE SEQUENCE [LARGE SCALE GENOMIC DNA]</scope>
    <source>
        <strain evidence="7">KCTC 12848</strain>
    </source>
</reference>
<dbReference type="InterPro" id="IPR036390">
    <property type="entry name" value="WH_DNA-bd_sf"/>
</dbReference>
<gene>
    <name evidence="6" type="ORF">ACFSKX_18660</name>
</gene>
<keyword evidence="2" id="KW-0805">Transcription regulation</keyword>
<dbReference type="PRINTS" id="PR00039">
    <property type="entry name" value="HTHLYSR"/>
</dbReference>
<dbReference type="InterPro" id="IPR005119">
    <property type="entry name" value="LysR_subst-bd"/>
</dbReference>
<name>A0ABW5EFS9_9GAMM</name>
<dbReference type="Gene3D" id="3.40.190.10">
    <property type="entry name" value="Periplasmic binding protein-like II"/>
    <property type="match status" value="2"/>
</dbReference>
<proteinExistence type="inferred from homology"/>
<dbReference type="RefSeq" id="WP_265723529.1">
    <property type="nucleotide sequence ID" value="NZ_JAPIVK010000056.1"/>
</dbReference>
<evidence type="ECO:0000256" key="3">
    <source>
        <dbReference type="ARBA" id="ARBA00023125"/>
    </source>
</evidence>
<dbReference type="Proteomes" id="UP001597425">
    <property type="component" value="Unassembled WGS sequence"/>
</dbReference>
<dbReference type="Pfam" id="PF03466">
    <property type="entry name" value="LysR_substrate"/>
    <property type="match status" value="1"/>
</dbReference>
<protein>
    <submittedName>
        <fullName evidence="6">LysR substrate-binding domain-containing protein</fullName>
    </submittedName>
</protein>
<evidence type="ECO:0000259" key="5">
    <source>
        <dbReference type="PROSITE" id="PS50931"/>
    </source>
</evidence>
<evidence type="ECO:0000256" key="2">
    <source>
        <dbReference type="ARBA" id="ARBA00023015"/>
    </source>
</evidence>
<comment type="similarity">
    <text evidence="1">Belongs to the LysR transcriptional regulatory family.</text>
</comment>
<sequence>MKIERLPLNALRAFSEAARSGSFKAAAHRLGVTPGAVSRQIRQLEERLGVTLFERHANGVSVNRAGRLLAEDVDAGLARIASGVQLVAERPRETATLVISAPPSFMQLWLLPRLNAFEKRENDIEIALDADQKLTPPVWNEGSARLSLRYGRGPWRGVRSVTLFEDQLVPVCAPGLLAQASIRKPADLLDHHLLTVEWSSQQSRELPGWKEWFAAAGVTDTRAMTQRQHSLYSLALDQAIAGRGIMLATYPVVADRLATGVLTQPFGPRYVLESPFTYDLILPASGEAPAAVERFVDWLIEEAAGFRTDWEGNLRPTGDC</sequence>
<keyword evidence="4" id="KW-0804">Transcription</keyword>